<accession>A0A369KU85</accession>
<evidence type="ECO:0000256" key="7">
    <source>
        <dbReference type="SAM" id="Phobius"/>
    </source>
</evidence>
<evidence type="ECO:0000256" key="6">
    <source>
        <dbReference type="ARBA" id="ARBA00023136"/>
    </source>
</evidence>
<keyword evidence="11" id="KW-1185">Reference proteome</keyword>
<protein>
    <submittedName>
        <fullName evidence="10">ATP-binding cassette domain-containing protein</fullName>
    </submittedName>
</protein>
<evidence type="ECO:0000256" key="3">
    <source>
        <dbReference type="ARBA" id="ARBA00022741"/>
    </source>
</evidence>
<sequence>MLKFVKFIGKKASLSLFCCFLSSLFLGGLEIFIAFFIQIFLLSLGLINTELSLFNFQLSKFSINYAIAILILIGFFRFLYQFSVMHFSVYSVELINTRLRSVVVYDLLFKKSENSLNASEANFKISEIFPKTLLFILNLVNFLGFFLQLVVLFFCMFYSSWKDSCVAITGIFIIGILVLFINKRIKIISDKVPNEQSVINYSLSNVFKNLLFIKIMKTENKENKSLINSILHYSSFSIKCGFLNNFSYTITPFFGILLLVVIVLTSQHVWFTPPLILLSFIYLLIRFIQYLSNFVNSYGFLSIYYPQYKNAINYFFSSSENLRNEAVSYASYLKFNGRIKLNKLYQFLNEEKHTLTHYNSNIIETPPKISFNNVTFNYPNSANSVFKTFNFHVESGSQIGIIGPSGSGKSTILFLLLGILKPSEGDIKIDNLTPEEFLNNPKNRIGYVGPDPFLIKGSIKENLCYGISFDVSEEEIYNALDSVALKDFIALKGLDYQIAEDQSGLSSGQKQRVCLARAILNKPQLLVLDEATANLDDATEQEIAKVLFNLKNKCTIVIVSHRPGILKWADKIITLQ</sequence>
<dbReference type="PANTHER" id="PTHR43394:SF1">
    <property type="entry name" value="ATP-BINDING CASSETTE SUB-FAMILY B MEMBER 10, MITOCHONDRIAL"/>
    <property type="match status" value="1"/>
</dbReference>
<evidence type="ECO:0000256" key="5">
    <source>
        <dbReference type="ARBA" id="ARBA00022989"/>
    </source>
</evidence>
<dbReference type="PROSITE" id="PS00211">
    <property type="entry name" value="ABC_TRANSPORTER_1"/>
    <property type="match status" value="1"/>
</dbReference>
<feature type="domain" description="ABC transmembrane type-1" evidence="9">
    <location>
        <begin position="20"/>
        <end position="301"/>
    </location>
</feature>
<evidence type="ECO:0000259" key="8">
    <source>
        <dbReference type="PROSITE" id="PS50893"/>
    </source>
</evidence>
<dbReference type="Gene3D" id="1.20.1560.10">
    <property type="entry name" value="ABC transporter type 1, transmembrane domain"/>
    <property type="match status" value="1"/>
</dbReference>
<keyword evidence="6 7" id="KW-0472">Membrane</keyword>
<proteinExistence type="predicted"/>
<dbReference type="GO" id="GO:0005886">
    <property type="term" value="C:plasma membrane"/>
    <property type="evidence" value="ECO:0007669"/>
    <property type="project" value="UniProtKB-SubCell"/>
</dbReference>
<feature type="transmembrane region" description="Helical" evidence="7">
    <location>
        <begin position="61"/>
        <end position="80"/>
    </location>
</feature>
<gene>
    <name evidence="10" type="ORF">DCC88_02600</name>
</gene>
<dbReference type="GO" id="GO:0005524">
    <property type="term" value="F:ATP binding"/>
    <property type="evidence" value="ECO:0007669"/>
    <property type="project" value="UniProtKB-KW"/>
</dbReference>
<feature type="transmembrane region" description="Helical" evidence="7">
    <location>
        <begin position="133"/>
        <end position="159"/>
    </location>
</feature>
<dbReference type="InterPro" id="IPR039421">
    <property type="entry name" value="Type_1_exporter"/>
</dbReference>
<dbReference type="EMBL" id="QOVW01000017">
    <property type="protein sequence ID" value="RDB36920.1"/>
    <property type="molecule type" value="Genomic_DNA"/>
</dbReference>
<dbReference type="SMART" id="SM00382">
    <property type="entry name" value="AAA"/>
    <property type="match status" value="1"/>
</dbReference>
<feature type="domain" description="ABC transporter" evidence="8">
    <location>
        <begin position="369"/>
        <end position="576"/>
    </location>
</feature>
<reference evidence="10" key="1">
    <citation type="submission" date="2018-04" db="EMBL/GenBank/DDBJ databases">
        <title>Draft genome sequence of the Candidatus Spirobacillus cienkowskii, a pathogen of freshwater Daphnia species, reconstructed from hemolymph metagenomic reads.</title>
        <authorList>
            <person name="Bresciani L."/>
            <person name="Lemos L.N."/>
            <person name="Wale N."/>
            <person name="Lin J.Y."/>
            <person name="Fernandes G.R."/>
            <person name="Duffy M.A."/>
            <person name="Rodrigues J.M."/>
        </authorList>
    </citation>
    <scope>NUCLEOTIDE SEQUENCE [LARGE SCALE GENOMIC DNA]</scope>
    <source>
        <strain evidence="10">Binning01</strain>
    </source>
</reference>
<dbReference type="PROSITE" id="PS50893">
    <property type="entry name" value="ABC_TRANSPORTER_2"/>
    <property type="match status" value="1"/>
</dbReference>
<evidence type="ECO:0000259" key="9">
    <source>
        <dbReference type="PROSITE" id="PS50929"/>
    </source>
</evidence>
<dbReference type="InterPro" id="IPR017871">
    <property type="entry name" value="ABC_transporter-like_CS"/>
</dbReference>
<evidence type="ECO:0000256" key="2">
    <source>
        <dbReference type="ARBA" id="ARBA00022692"/>
    </source>
</evidence>
<evidence type="ECO:0000256" key="4">
    <source>
        <dbReference type="ARBA" id="ARBA00022840"/>
    </source>
</evidence>
<dbReference type="Proteomes" id="UP000253934">
    <property type="component" value="Unassembled WGS sequence"/>
</dbReference>
<dbReference type="InterPro" id="IPR027417">
    <property type="entry name" value="P-loop_NTPase"/>
</dbReference>
<dbReference type="SUPFAM" id="SSF52540">
    <property type="entry name" value="P-loop containing nucleoside triphosphate hydrolases"/>
    <property type="match status" value="1"/>
</dbReference>
<dbReference type="InterPro" id="IPR003439">
    <property type="entry name" value="ABC_transporter-like_ATP-bd"/>
</dbReference>
<dbReference type="InterPro" id="IPR036640">
    <property type="entry name" value="ABC1_TM_sf"/>
</dbReference>
<feature type="transmembrane region" description="Helical" evidence="7">
    <location>
        <begin position="270"/>
        <end position="288"/>
    </location>
</feature>
<evidence type="ECO:0000313" key="11">
    <source>
        <dbReference type="Proteomes" id="UP000253934"/>
    </source>
</evidence>
<dbReference type="GO" id="GO:0015421">
    <property type="term" value="F:ABC-type oligopeptide transporter activity"/>
    <property type="evidence" value="ECO:0007669"/>
    <property type="project" value="TreeGrafter"/>
</dbReference>
<dbReference type="GO" id="GO:0016887">
    <property type="term" value="F:ATP hydrolysis activity"/>
    <property type="evidence" value="ECO:0007669"/>
    <property type="project" value="InterPro"/>
</dbReference>
<organism evidence="10 11">
    <name type="scientific">Spirobacillus cienkowskii</name>
    <dbReference type="NCBI Taxonomy" id="495820"/>
    <lineage>
        <taxon>Bacteria</taxon>
        <taxon>Pseudomonadati</taxon>
        <taxon>Bdellovibrionota</taxon>
        <taxon>Oligoflexia</taxon>
        <taxon>Silvanigrellales</taxon>
        <taxon>Spirobacillus</taxon>
    </lineage>
</organism>
<dbReference type="InterPro" id="IPR011527">
    <property type="entry name" value="ABC1_TM_dom"/>
</dbReference>
<comment type="subcellular location">
    <subcellularLocation>
        <location evidence="1">Cell membrane</location>
        <topology evidence="1">Multi-pass membrane protein</topology>
    </subcellularLocation>
</comment>
<dbReference type="InterPro" id="IPR003593">
    <property type="entry name" value="AAA+_ATPase"/>
</dbReference>
<feature type="transmembrane region" description="Helical" evidence="7">
    <location>
        <begin position="242"/>
        <end position="264"/>
    </location>
</feature>
<dbReference type="Pfam" id="PF00005">
    <property type="entry name" value="ABC_tran"/>
    <property type="match status" value="1"/>
</dbReference>
<dbReference type="AlphaFoldDB" id="A0A369KU85"/>
<dbReference type="Gene3D" id="3.40.50.300">
    <property type="entry name" value="P-loop containing nucleotide triphosphate hydrolases"/>
    <property type="match status" value="1"/>
</dbReference>
<comment type="caution">
    <text evidence="10">The sequence shown here is derived from an EMBL/GenBank/DDBJ whole genome shotgun (WGS) entry which is preliminary data.</text>
</comment>
<dbReference type="PANTHER" id="PTHR43394">
    <property type="entry name" value="ATP-DEPENDENT PERMEASE MDL1, MITOCHONDRIAL"/>
    <property type="match status" value="1"/>
</dbReference>
<keyword evidence="3" id="KW-0547">Nucleotide-binding</keyword>
<name>A0A369KU85_9BACT</name>
<dbReference type="PROSITE" id="PS50929">
    <property type="entry name" value="ABC_TM1F"/>
    <property type="match status" value="1"/>
</dbReference>
<keyword evidence="5 7" id="KW-1133">Transmembrane helix</keyword>
<evidence type="ECO:0000256" key="1">
    <source>
        <dbReference type="ARBA" id="ARBA00004651"/>
    </source>
</evidence>
<dbReference type="SUPFAM" id="SSF90123">
    <property type="entry name" value="ABC transporter transmembrane region"/>
    <property type="match status" value="1"/>
</dbReference>
<feature type="transmembrane region" description="Helical" evidence="7">
    <location>
        <begin position="12"/>
        <end position="41"/>
    </location>
</feature>
<evidence type="ECO:0000313" key="10">
    <source>
        <dbReference type="EMBL" id="RDB36920.1"/>
    </source>
</evidence>
<keyword evidence="4 10" id="KW-0067">ATP-binding</keyword>
<feature type="transmembrane region" description="Helical" evidence="7">
    <location>
        <begin position="165"/>
        <end position="181"/>
    </location>
</feature>
<keyword evidence="2 7" id="KW-0812">Transmembrane</keyword>